<evidence type="ECO:0000313" key="2">
    <source>
        <dbReference type="EMBL" id="KAA6402474.1"/>
    </source>
</evidence>
<name>A0A5J4X5F7_9EUKA</name>
<protein>
    <submittedName>
        <fullName evidence="2">Uncharacterized protein</fullName>
    </submittedName>
</protein>
<sequence length="431" mass="49537">MDGMLMIIEPKIKKNDNVSTGNPFENFQPNFNPNQYIDDLSQIPSYDLQEKSNDSDDNPIQRNKDHNSNHDVFGKVDLIQLQGSTQSKLKVPEQRRWWTRQVNGIININTQSSRIKQIAGGSDFNLGSSMDIDMEQMKERDLTQTQSITNEGSVISIAISQLGKVSLYGRGETASVFAIYRVNIGGINLASEIIIPQHGRLQLNVQLVLDTNLQSVNNQNNLKKNLNKTKVNQTQTIFQKIKKIKIHRGLHKEPERAKRIRAALILALNLLVRGRRAAKGANFASGRYMLMQVWRHQQEEQLQETPSWRSQTPVQQQLGGKLMRYIIAWETINSNNLITNGFYLFFQDNSSQEILQQMFAQCFFQGNKTETEAFKATLQEESQKRIIYEIQNYQSQIMKPKVSGTESFGRIQKDFRCKSSERRNTIISFFK</sequence>
<reference evidence="2 3" key="1">
    <citation type="submission" date="2019-03" db="EMBL/GenBank/DDBJ databases">
        <title>Single cell metagenomics reveals metabolic interactions within the superorganism composed of flagellate Streblomastix strix and complex community of Bacteroidetes bacteria on its surface.</title>
        <authorList>
            <person name="Treitli S.C."/>
            <person name="Kolisko M."/>
            <person name="Husnik F."/>
            <person name="Keeling P."/>
            <person name="Hampl V."/>
        </authorList>
    </citation>
    <scope>NUCLEOTIDE SEQUENCE [LARGE SCALE GENOMIC DNA]</scope>
    <source>
        <strain evidence="2">ST1C</strain>
    </source>
</reference>
<evidence type="ECO:0000256" key="1">
    <source>
        <dbReference type="SAM" id="MobiDB-lite"/>
    </source>
</evidence>
<organism evidence="2 3">
    <name type="scientific">Streblomastix strix</name>
    <dbReference type="NCBI Taxonomy" id="222440"/>
    <lineage>
        <taxon>Eukaryota</taxon>
        <taxon>Metamonada</taxon>
        <taxon>Preaxostyla</taxon>
        <taxon>Oxymonadida</taxon>
        <taxon>Streblomastigidae</taxon>
        <taxon>Streblomastix</taxon>
    </lineage>
</organism>
<dbReference type="Proteomes" id="UP000324800">
    <property type="component" value="Unassembled WGS sequence"/>
</dbReference>
<feature type="region of interest" description="Disordered" evidence="1">
    <location>
        <begin position="47"/>
        <end position="70"/>
    </location>
</feature>
<evidence type="ECO:0000313" key="3">
    <source>
        <dbReference type="Proteomes" id="UP000324800"/>
    </source>
</evidence>
<comment type="caution">
    <text evidence="2">The sequence shown here is derived from an EMBL/GenBank/DDBJ whole genome shotgun (WGS) entry which is preliminary data.</text>
</comment>
<proteinExistence type="predicted"/>
<gene>
    <name evidence="2" type="ORF">EZS28_002008</name>
</gene>
<accession>A0A5J4X5F7</accession>
<dbReference type="EMBL" id="SNRW01000229">
    <property type="protein sequence ID" value="KAA6402474.1"/>
    <property type="molecule type" value="Genomic_DNA"/>
</dbReference>
<dbReference type="AlphaFoldDB" id="A0A5J4X5F7"/>